<dbReference type="GO" id="GO:0004252">
    <property type="term" value="F:serine-type endopeptidase activity"/>
    <property type="evidence" value="ECO:0007669"/>
    <property type="project" value="InterPro"/>
</dbReference>
<dbReference type="Pfam" id="PF13365">
    <property type="entry name" value="Trypsin_2"/>
    <property type="match status" value="1"/>
</dbReference>
<comment type="caution">
    <text evidence="6">The sequence shown here is derived from an EMBL/GenBank/DDBJ whole genome shotgun (WGS) entry which is preliminary data.</text>
</comment>
<dbReference type="PRINTS" id="PR00834">
    <property type="entry name" value="PROTEASES2C"/>
</dbReference>
<dbReference type="RefSeq" id="WP_115921297.1">
    <property type="nucleotide sequence ID" value="NZ_QTUA01000001.1"/>
</dbReference>
<dbReference type="PANTHER" id="PTHR43343:SF3">
    <property type="entry name" value="PROTEASE DO-LIKE 8, CHLOROPLASTIC"/>
    <property type="match status" value="1"/>
</dbReference>
<dbReference type="OrthoDB" id="73775at2"/>
<feature type="chain" id="PRO_5017546786" evidence="4">
    <location>
        <begin position="23"/>
        <end position="408"/>
    </location>
</feature>
<dbReference type="SUPFAM" id="SSF50494">
    <property type="entry name" value="Trypsin-like serine proteases"/>
    <property type="match status" value="1"/>
</dbReference>
<dbReference type="InterPro" id="IPR051201">
    <property type="entry name" value="Chloro_Bact_Ser_Proteases"/>
</dbReference>
<feature type="region of interest" description="Disordered" evidence="3">
    <location>
        <begin position="38"/>
        <end position="108"/>
    </location>
</feature>
<protein>
    <submittedName>
        <fullName evidence="6">S1-C subfamily serine protease</fullName>
    </submittedName>
</protein>
<dbReference type="Proteomes" id="UP000256253">
    <property type="component" value="Unassembled WGS sequence"/>
</dbReference>
<evidence type="ECO:0000313" key="6">
    <source>
        <dbReference type="EMBL" id="REF29148.1"/>
    </source>
</evidence>
<keyword evidence="2" id="KW-0378">Hydrolase</keyword>
<dbReference type="InterPro" id="IPR036034">
    <property type="entry name" value="PDZ_sf"/>
</dbReference>
<evidence type="ECO:0000256" key="2">
    <source>
        <dbReference type="ARBA" id="ARBA00022801"/>
    </source>
</evidence>
<proteinExistence type="predicted"/>
<evidence type="ECO:0000256" key="1">
    <source>
        <dbReference type="ARBA" id="ARBA00022670"/>
    </source>
</evidence>
<dbReference type="GO" id="GO:0006508">
    <property type="term" value="P:proteolysis"/>
    <property type="evidence" value="ECO:0007669"/>
    <property type="project" value="UniProtKB-KW"/>
</dbReference>
<evidence type="ECO:0000256" key="4">
    <source>
        <dbReference type="SAM" id="SignalP"/>
    </source>
</evidence>
<dbReference type="SUPFAM" id="SSF50156">
    <property type="entry name" value="PDZ domain-like"/>
    <property type="match status" value="1"/>
</dbReference>
<accession>A0A3D9UI53</accession>
<organism evidence="6 7">
    <name type="scientific">Calidifontibacter indicus</name>
    <dbReference type="NCBI Taxonomy" id="419650"/>
    <lineage>
        <taxon>Bacteria</taxon>
        <taxon>Bacillati</taxon>
        <taxon>Actinomycetota</taxon>
        <taxon>Actinomycetes</taxon>
        <taxon>Micrococcales</taxon>
        <taxon>Dermacoccaceae</taxon>
        <taxon>Calidifontibacter</taxon>
    </lineage>
</organism>
<dbReference type="Pfam" id="PF13180">
    <property type="entry name" value="PDZ_2"/>
    <property type="match status" value="1"/>
</dbReference>
<dbReference type="InterPro" id="IPR001478">
    <property type="entry name" value="PDZ"/>
</dbReference>
<feature type="compositionally biased region" description="Low complexity" evidence="3">
    <location>
        <begin position="38"/>
        <end position="82"/>
    </location>
</feature>
<keyword evidence="1 6" id="KW-0645">Protease</keyword>
<gene>
    <name evidence="6" type="ORF">DFJ65_0081</name>
</gene>
<dbReference type="AlphaFoldDB" id="A0A3D9UI53"/>
<dbReference type="InterPro" id="IPR001940">
    <property type="entry name" value="Peptidase_S1C"/>
</dbReference>
<dbReference type="SMART" id="SM00228">
    <property type="entry name" value="PDZ"/>
    <property type="match status" value="1"/>
</dbReference>
<evidence type="ECO:0000259" key="5">
    <source>
        <dbReference type="PROSITE" id="PS50106"/>
    </source>
</evidence>
<dbReference type="EMBL" id="QTUA01000001">
    <property type="protein sequence ID" value="REF29148.1"/>
    <property type="molecule type" value="Genomic_DNA"/>
</dbReference>
<sequence length="408" mass="39662">MNRLIASVAAITALAVAPAAIAVDRALPQYRVSVTAAAPATTSPSTGTTSPSTGSGPSGSSGSSSSSGSSDSSGSSGSASDGQQPGNGWWGGRGSADQSSATTSGTQIASSPGVVMIDTVVTGGEGAGTGIVLRSDGIVLTNYHVVEGSTQIRVTTGDSKKYTATVIGYDSTNDIAVLKLADASNLTTATLDTAKVVVGDKVTAIGQGGGQGVLYTTSGSVTAVDQQITASESSTSANSETLNGLIETNAQIVPGYSGGPLLDSDGEVVGIDTAASSTTPITGYAITISTAVSIANKIQSGDDSGTVHIGKRAALGVEISSGSSGYGPAQQSSSLQVMAVLSGGAAEAAGMTAGSIITSIGGTSVTDASSLTDALDQHQPGDKVSVGWTDASGQTHQATVTLGTATTN</sequence>
<evidence type="ECO:0000313" key="7">
    <source>
        <dbReference type="Proteomes" id="UP000256253"/>
    </source>
</evidence>
<dbReference type="PROSITE" id="PS50106">
    <property type="entry name" value="PDZ"/>
    <property type="match status" value="1"/>
</dbReference>
<feature type="signal peptide" evidence="4">
    <location>
        <begin position="1"/>
        <end position="22"/>
    </location>
</feature>
<keyword evidence="4" id="KW-0732">Signal</keyword>
<dbReference type="InterPro" id="IPR009003">
    <property type="entry name" value="Peptidase_S1_PA"/>
</dbReference>
<dbReference type="Gene3D" id="2.30.42.10">
    <property type="match status" value="1"/>
</dbReference>
<feature type="compositionally biased region" description="Polar residues" evidence="3">
    <location>
        <begin position="96"/>
        <end position="108"/>
    </location>
</feature>
<name>A0A3D9UI53_9MICO</name>
<reference evidence="6 7" key="1">
    <citation type="submission" date="2018-08" db="EMBL/GenBank/DDBJ databases">
        <title>Sequencing the genomes of 1000 actinobacteria strains.</title>
        <authorList>
            <person name="Klenk H.-P."/>
        </authorList>
    </citation>
    <scope>NUCLEOTIDE SEQUENCE [LARGE SCALE GENOMIC DNA]</scope>
    <source>
        <strain evidence="6 7">DSM 22967</strain>
    </source>
</reference>
<keyword evidence="7" id="KW-1185">Reference proteome</keyword>
<feature type="domain" description="PDZ" evidence="5">
    <location>
        <begin position="304"/>
        <end position="369"/>
    </location>
</feature>
<dbReference type="Gene3D" id="2.40.10.120">
    <property type="match status" value="1"/>
</dbReference>
<evidence type="ECO:0000256" key="3">
    <source>
        <dbReference type="SAM" id="MobiDB-lite"/>
    </source>
</evidence>
<dbReference type="PANTHER" id="PTHR43343">
    <property type="entry name" value="PEPTIDASE S12"/>
    <property type="match status" value="1"/>
</dbReference>